<keyword evidence="1" id="KW-0812">Transmembrane</keyword>
<name>A8MJQ7_ALKOO</name>
<organism evidence="2 3">
    <name type="scientific">Alkaliphilus oremlandii (strain OhILAs)</name>
    <name type="common">Clostridium oremlandii (strain OhILAs)</name>
    <dbReference type="NCBI Taxonomy" id="350688"/>
    <lineage>
        <taxon>Bacteria</taxon>
        <taxon>Bacillati</taxon>
        <taxon>Bacillota</taxon>
        <taxon>Clostridia</taxon>
        <taxon>Peptostreptococcales</taxon>
        <taxon>Natronincolaceae</taxon>
        <taxon>Alkaliphilus</taxon>
    </lineage>
</organism>
<dbReference type="EMBL" id="CP000853">
    <property type="protein sequence ID" value="ABW20039.1"/>
    <property type="molecule type" value="Genomic_DNA"/>
</dbReference>
<reference evidence="3" key="1">
    <citation type="submission" date="2007-10" db="EMBL/GenBank/DDBJ databases">
        <title>Complete genome of Alkaliphilus oremlandii OhILAs.</title>
        <authorList>
            <person name="Copeland A."/>
            <person name="Lucas S."/>
            <person name="Lapidus A."/>
            <person name="Barry K."/>
            <person name="Detter J.C."/>
            <person name="Glavina del Rio T."/>
            <person name="Hammon N."/>
            <person name="Israni S."/>
            <person name="Dalin E."/>
            <person name="Tice H."/>
            <person name="Pitluck S."/>
            <person name="Chain P."/>
            <person name="Malfatti S."/>
            <person name="Shin M."/>
            <person name="Vergez L."/>
            <person name="Schmutz J."/>
            <person name="Larimer F."/>
            <person name="Land M."/>
            <person name="Hauser L."/>
            <person name="Kyrpides N."/>
            <person name="Mikhailova N."/>
            <person name="Stolz J.F."/>
            <person name="Dawson A."/>
            <person name="Fisher E."/>
            <person name="Crable B."/>
            <person name="Perera E."/>
            <person name="Lisak J."/>
            <person name="Ranganathan M."/>
            <person name="Basu P."/>
            <person name="Richardson P."/>
        </authorList>
    </citation>
    <scope>NUCLEOTIDE SEQUENCE [LARGE SCALE GENOMIC DNA]</scope>
    <source>
        <strain evidence="3">OhILAs</strain>
    </source>
</reference>
<evidence type="ECO:0000256" key="1">
    <source>
        <dbReference type="SAM" id="Phobius"/>
    </source>
</evidence>
<dbReference type="RefSeq" id="WP_012160346.1">
    <property type="nucleotide sequence ID" value="NC_009922.1"/>
</dbReference>
<keyword evidence="1" id="KW-0472">Membrane</keyword>
<dbReference type="AlphaFoldDB" id="A8MJQ7"/>
<proteinExistence type="predicted"/>
<accession>A8MJQ7</accession>
<dbReference type="OrthoDB" id="86584at2"/>
<keyword evidence="1" id="KW-1133">Transmembrane helix</keyword>
<evidence type="ECO:0008006" key="4">
    <source>
        <dbReference type="Google" id="ProtNLM"/>
    </source>
</evidence>
<evidence type="ECO:0000313" key="2">
    <source>
        <dbReference type="EMBL" id="ABW20039.1"/>
    </source>
</evidence>
<dbReference type="eggNOG" id="COG0727">
    <property type="taxonomic scope" value="Bacteria"/>
</dbReference>
<gene>
    <name evidence="2" type="ordered locus">Clos_2508</name>
</gene>
<feature type="transmembrane region" description="Helical" evidence="1">
    <location>
        <begin position="328"/>
        <end position="352"/>
    </location>
</feature>
<dbReference type="NCBIfam" id="NF038110">
    <property type="entry name" value="Lys_methyl_FliB"/>
    <property type="match status" value="1"/>
</dbReference>
<protein>
    <recommendedName>
        <fullName evidence="4">FliB family protein</fullName>
    </recommendedName>
</protein>
<dbReference type="KEGG" id="aoe:Clos_2508"/>
<dbReference type="HOGENOM" id="CLU_051643_1_0_9"/>
<keyword evidence="3" id="KW-1185">Reference proteome</keyword>
<evidence type="ECO:0000313" key="3">
    <source>
        <dbReference type="Proteomes" id="UP000000269"/>
    </source>
</evidence>
<dbReference type="STRING" id="350688.Clos_2508"/>
<sequence length="413" mass="48769">MEQHKRMILMPEYMKQFRCIGSKCEDSCCIGWTVSLDKKRYQNYRKNNNMELKPIFKSMVRRSHNNKTDEFYGRIVMDELGRCPFLDESKLCKIQDILGEEYLSNICASYPRFTSRIDGKLERSATTSCPEIARLALLNPNGICFEQIQEDEDLRIMINSSFDTEGYSLYNKPEKYFWDIRLFCISLLQDRDYSLSERVMLLGIVNNRIEGLYKMQKTHDIPKVLESLAKMISAGNFREELDKVPTQVEIQLKILETMINERLLIGTLNERYIECLNETLLGLENTEDEKIETTIKKYEEAYDSYLKDYLKEKEYILENFLVNEYFRWMMPFGGFTSIWDSYIFICVVYGMIKLHLVGMAEYHKELNDELTLKLIQSFSKVILHNNQYIQSIINLIKENGLDTLAYMTILSRN</sequence>
<dbReference type="Proteomes" id="UP000000269">
    <property type="component" value="Chromosome"/>
</dbReference>